<dbReference type="AlphaFoldDB" id="A0A1G7RC09"/>
<name>A0A1G7RC09_9RHOB</name>
<keyword evidence="3" id="KW-1185">Reference proteome</keyword>
<evidence type="ECO:0000256" key="1">
    <source>
        <dbReference type="SAM" id="Phobius"/>
    </source>
</evidence>
<organism evidence="2 3">
    <name type="scientific">Sulfitobacter delicatus</name>
    <dbReference type="NCBI Taxonomy" id="218672"/>
    <lineage>
        <taxon>Bacteria</taxon>
        <taxon>Pseudomonadati</taxon>
        <taxon>Pseudomonadota</taxon>
        <taxon>Alphaproteobacteria</taxon>
        <taxon>Rhodobacterales</taxon>
        <taxon>Roseobacteraceae</taxon>
        <taxon>Sulfitobacter</taxon>
    </lineage>
</organism>
<gene>
    <name evidence="2" type="ORF">SAMN04489759_104339</name>
</gene>
<evidence type="ECO:0000313" key="2">
    <source>
        <dbReference type="EMBL" id="SDG08297.1"/>
    </source>
</evidence>
<keyword evidence="1" id="KW-0472">Membrane</keyword>
<proteinExistence type="predicted"/>
<feature type="transmembrane region" description="Helical" evidence="1">
    <location>
        <begin position="12"/>
        <end position="34"/>
    </location>
</feature>
<sequence>MSQSRSMSLVEVSTSVTIGFMLSLAMQALLFPAVGLQATISQNLSLAIGFTALSVLRGYMVRRVFARLGGGRGSLAGLIGRGSPCGPEDG</sequence>
<accession>A0A1G7RC09</accession>
<dbReference type="Pfam" id="PF23858">
    <property type="entry name" value="DUF7220"/>
    <property type="match status" value="1"/>
</dbReference>
<protein>
    <submittedName>
        <fullName evidence="2">Uncharacterized protein</fullName>
    </submittedName>
</protein>
<dbReference type="Proteomes" id="UP000199399">
    <property type="component" value="Unassembled WGS sequence"/>
</dbReference>
<evidence type="ECO:0000313" key="3">
    <source>
        <dbReference type="Proteomes" id="UP000199399"/>
    </source>
</evidence>
<keyword evidence="1" id="KW-1133">Transmembrane helix</keyword>
<dbReference type="EMBL" id="FNBP01000004">
    <property type="protein sequence ID" value="SDG08297.1"/>
    <property type="molecule type" value="Genomic_DNA"/>
</dbReference>
<feature type="transmembrane region" description="Helical" evidence="1">
    <location>
        <begin position="40"/>
        <end position="59"/>
    </location>
</feature>
<reference evidence="3" key="1">
    <citation type="submission" date="2016-10" db="EMBL/GenBank/DDBJ databases">
        <authorList>
            <person name="Varghese N."/>
            <person name="Submissions S."/>
        </authorList>
    </citation>
    <scope>NUCLEOTIDE SEQUENCE [LARGE SCALE GENOMIC DNA]</scope>
    <source>
        <strain evidence="3">DSM 16477</strain>
    </source>
</reference>
<dbReference type="RefSeq" id="WP_208597550.1">
    <property type="nucleotide sequence ID" value="NZ_FNBP01000004.1"/>
</dbReference>
<dbReference type="STRING" id="218672.SAMN04489759_104339"/>
<keyword evidence="1" id="KW-0812">Transmembrane</keyword>
<dbReference type="InterPro" id="IPR055644">
    <property type="entry name" value="DUF7220"/>
</dbReference>